<evidence type="ECO:0000256" key="3">
    <source>
        <dbReference type="ARBA" id="ARBA00022676"/>
    </source>
</evidence>
<dbReference type="GO" id="GO:0008375">
    <property type="term" value="F:acetylglucosaminyltransferase activity"/>
    <property type="evidence" value="ECO:0007669"/>
    <property type="project" value="TreeGrafter"/>
</dbReference>
<evidence type="ECO:0000256" key="1">
    <source>
        <dbReference type="ARBA" id="ARBA00004606"/>
    </source>
</evidence>
<keyword evidence="3" id="KW-0328">Glycosyltransferase</keyword>
<dbReference type="Pfam" id="PF02485">
    <property type="entry name" value="Branch"/>
    <property type="match status" value="1"/>
</dbReference>
<protein>
    <recommendedName>
        <fullName evidence="14">Beta-1,3-galactosyl-O-glycosyl-glycoprotein beta-1,6-N-acetylglucosaminyltransferase</fullName>
    </recommendedName>
</protein>
<name>A0AAD9JMB4_9ANNE</name>
<evidence type="ECO:0000256" key="5">
    <source>
        <dbReference type="ARBA" id="ARBA00022692"/>
    </source>
</evidence>
<evidence type="ECO:0000256" key="10">
    <source>
        <dbReference type="ARBA" id="ARBA00038150"/>
    </source>
</evidence>
<dbReference type="GO" id="GO:0016020">
    <property type="term" value="C:membrane"/>
    <property type="evidence" value="ECO:0007669"/>
    <property type="project" value="UniProtKB-SubCell"/>
</dbReference>
<keyword evidence="5 11" id="KW-0812">Transmembrane</keyword>
<evidence type="ECO:0000256" key="7">
    <source>
        <dbReference type="ARBA" id="ARBA00022989"/>
    </source>
</evidence>
<gene>
    <name evidence="12" type="ORF">LSH36_229g01050</name>
</gene>
<proteinExistence type="inferred from homology"/>
<evidence type="ECO:0000256" key="2">
    <source>
        <dbReference type="ARBA" id="ARBA00004922"/>
    </source>
</evidence>
<dbReference type="PANTHER" id="PTHR19297">
    <property type="entry name" value="GLYCOSYLTRANSFERASE 14 FAMILY MEMBER"/>
    <property type="match status" value="1"/>
</dbReference>
<evidence type="ECO:0000256" key="11">
    <source>
        <dbReference type="SAM" id="Phobius"/>
    </source>
</evidence>
<dbReference type="Proteomes" id="UP001208570">
    <property type="component" value="Unassembled WGS sequence"/>
</dbReference>
<evidence type="ECO:0000313" key="12">
    <source>
        <dbReference type="EMBL" id="KAK2155854.1"/>
    </source>
</evidence>
<accession>A0AAD9JMB4</accession>
<evidence type="ECO:0000256" key="6">
    <source>
        <dbReference type="ARBA" id="ARBA00022968"/>
    </source>
</evidence>
<comment type="caution">
    <text evidence="12">The sequence shown here is derived from an EMBL/GenBank/DDBJ whole genome shotgun (WGS) entry which is preliminary data.</text>
</comment>
<comment type="similarity">
    <text evidence="10">Belongs to the glycosyltransferase 14 family.</text>
</comment>
<keyword evidence="6" id="KW-0735">Signal-anchor</keyword>
<dbReference type="EMBL" id="JAODUP010000229">
    <property type="protein sequence ID" value="KAK2155854.1"/>
    <property type="molecule type" value="Genomic_DNA"/>
</dbReference>
<evidence type="ECO:0000313" key="13">
    <source>
        <dbReference type="Proteomes" id="UP001208570"/>
    </source>
</evidence>
<organism evidence="12 13">
    <name type="scientific">Paralvinella palmiformis</name>
    <dbReference type="NCBI Taxonomy" id="53620"/>
    <lineage>
        <taxon>Eukaryota</taxon>
        <taxon>Metazoa</taxon>
        <taxon>Spiralia</taxon>
        <taxon>Lophotrochozoa</taxon>
        <taxon>Annelida</taxon>
        <taxon>Polychaeta</taxon>
        <taxon>Sedentaria</taxon>
        <taxon>Canalipalpata</taxon>
        <taxon>Terebellida</taxon>
        <taxon>Terebelliformia</taxon>
        <taxon>Alvinellidae</taxon>
        <taxon>Paralvinella</taxon>
    </lineage>
</organism>
<evidence type="ECO:0000256" key="9">
    <source>
        <dbReference type="ARBA" id="ARBA00023180"/>
    </source>
</evidence>
<keyword evidence="13" id="KW-1185">Reference proteome</keyword>
<dbReference type="InterPro" id="IPR003406">
    <property type="entry name" value="Glyco_trans_14"/>
</dbReference>
<reference evidence="12" key="1">
    <citation type="journal article" date="2023" name="Mol. Biol. Evol.">
        <title>Third-Generation Sequencing Reveals the Adaptive Role of the Epigenome in Three Deep-Sea Polychaetes.</title>
        <authorList>
            <person name="Perez M."/>
            <person name="Aroh O."/>
            <person name="Sun Y."/>
            <person name="Lan Y."/>
            <person name="Juniper S.K."/>
            <person name="Young C.R."/>
            <person name="Angers B."/>
            <person name="Qian P.Y."/>
        </authorList>
    </citation>
    <scope>NUCLEOTIDE SEQUENCE</scope>
    <source>
        <strain evidence="12">P08H-3</strain>
    </source>
</reference>
<comment type="pathway">
    <text evidence="2">Protein modification; protein glycosylation.</text>
</comment>
<evidence type="ECO:0000256" key="8">
    <source>
        <dbReference type="ARBA" id="ARBA00023136"/>
    </source>
</evidence>
<evidence type="ECO:0008006" key="14">
    <source>
        <dbReference type="Google" id="ProtNLM"/>
    </source>
</evidence>
<sequence length="431" mass="50476">MMWKRIPGIKKFFGSLVLFCVSSNLLLLLYYPPKIFDNPCPLVVSWKKSQWSQYTRDGLPKSINCSFIYNRNHSSNIPSYKWCYRRDTITDYHYSKLASNCSMFLKHRNYNRHQVTSKEKKFPLAFSILMHTNVEQMERMLHAIYRPHNVYCIHVDAKSASSIHTAVQAIVKCLPNVFVASRVIPVHWAEFSVLEAEIICLEDLWKYKYWKYYINLAGTEFPLKTNLELVQVLKAYKGGNEIDGSPSHRPTAWTQYSWKREYWRTNTLKSPPPHGFTIAKGSTHIVASREFIDFALHDRKALDLINWMKDIRCPDEHFFQTLNINSHLGVPGAYTGNPDLRDGFYVRYKIWKSPGTMCHGKWVDFICVLGAGDLHKAVISKQFFLNKLNLDMDPIAYQCLEQWYNDRVQKGRNPDFDIGFYMSRKLVNNHI</sequence>
<keyword evidence="9" id="KW-0325">Glycoprotein</keyword>
<feature type="transmembrane region" description="Helical" evidence="11">
    <location>
        <begin position="12"/>
        <end position="31"/>
    </location>
</feature>
<dbReference type="AlphaFoldDB" id="A0AAD9JMB4"/>
<dbReference type="PANTHER" id="PTHR19297:SF185">
    <property type="entry name" value="BETA-1,3-GALACTOSYL-O-GLYCOSYL-GLYCOPROTEIN BETA-1,6-N-ACETYLGLUCOSAMINYLTRANSFERASE 3"/>
    <property type="match status" value="1"/>
</dbReference>
<comment type="subcellular location">
    <subcellularLocation>
        <location evidence="1">Membrane</location>
        <topology evidence="1">Single-pass type II membrane protein</topology>
    </subcellularLocation>
</comment>
<keyword evidence="4" id="KW-0808">Transferase</keyword>
<evidence type="ECO:0000256" key="4">
    <source>
        <dbReference type="ARBA" id="ARBA00022679"/>
    </source>
</evidence>
<keyword evidence="7 11" id="KW-1133">Transmembrane helix</keyword>
<keyword evidence="8 11" id="KW-0472">Membrane</keyword>